<dbReference type="EMBL" id="NJGU01000005">
    <property type="protein sequence ID" value="OWY29505.1"/>
    <property type="molecule type" value="Genomic_DNA"/>
</dbReference>
<evidence type="ECO:0000256" key="1">
    <source>
        <dbReference type="PIRSR" id="PIRSR611757-1"/>
    </source>
</evidence>
<gene>
    <name evidence="5" type="primary">mltB</name>
    <name evidence="5" type="ORF">CEJ42_10440</name>
</gene>
<dbReference type="Proteomes" id="UP000197596">
    <property type="component" value="Unassembled WGS sequence"/>
</dbReference>
<feature type="active site" evidence="1">
    <location>
        <position position="178"/>
    </location>
</feature>
<dbReference type="PANTHER" id="PTHR30163:SF9">
    <property type="entry name" value="MEMBRANE-BOUND LYTIC MUREIN TRANSGLYCOSYLASE B"/>
    <property type="match status" value="1"/>
</dbReference>
<dbReference type="FunFam" id="1.10.8.350:FF:000001">
    <property type="entry name" value="Lytic murein transglycosylase B"/>
    <property type="match status" value="1"/>
</dbReference>
<dbReference type="Gene3D" id="1.10.8.350">
    <property type="entry name" value="Bacterial muramidase"/>
    <property type="match status" value="1"/>
</dbReference>
<reference evidence="5 6" key="1">
    <citation type="submission" date="2017-06" db="EMBL/GenBank/DDBJ databases">
        <title>Herbaspirillum phytohormonus sp. nov., isolated from the root nodule of Robinia pseudoacacia in lead-zinc mine.</title>
        <authorList>
            <person name="Fan M."/>
            <person name="Lin Y."/>
        </authorList>
    </citation>
    <scope>NUCLEOTIDE SEQUENCE [LARGE SCALE GENOMIC DNA]</scope>
    <source>
        <strain evidence="5 6">HZ10</strain>
    </source>
</reference>
<dbReference type="InterPro" id="IPR031304">
    <property type="entry name" value="SLT_2"/>
</dbReference>
<name>A0A246WSU1_9BURK</name>
<keyword evidence="3" id="KW-0732">Signal</keyword>
<comment type="caution">
    <text evidence="5">The sequence shown here is derived from an EMBL/GenBank/DDBJ whole genome shotgun (WGS) entry which is preliminary data.</text>
</comment>
<feature type="domain" description="Transglycosylase SLT" evidence="4">
    <location>
        <begin position="82"/>
        <end position="381"/>
    </location>
</feature>
<dbReference type="PANTHER" id="PTHR30163">
    <property type="entry name" value="MEMBRANE-BOUND LYTIC MUREIN TRANSGLYCOSYLASE B"/>
    <property type="match status" value="1"/>
</dbReference>
<dbReference type="GO" id="GO:0008933">
    <property type="term" value="F:peptidoglycan lytic transglycosylase activity"/>
    <property type="evidence" value="ECO:0007669"/>
    <property type="project" value="TreeGrafter"/>
</dbReference>
<evidence type="ECO:0000256" key="2">
    <source>
        <dbReference type="SAM" id="MobiDB-lite"/>
    </source>
</evidence>
<evidence type="ECO:0000313" key="5">
    <source>
        <dbReference type="EMBL" id="OWY29505.1"/>
    </source>
</evidence>
<evidence type="ECO:0000313" key="6">
    <source>
        <dbReference type="Proteomes" id="UP000197596"/>
    </source>
</evidence>
<dbReference type="InterPro" id="IPR023346">
    <property type="entry name" value="Lysozyme-like_dom_sf"/>
</dbReference>
<organism evidence="5 6">
    <name type="scientific">Herbaspirillum robiniae</name>
    <dbReference type="NCBI Taxonomy" id="2014887"/>
    <lineage>
        <taxon>Bacteria</taxon>
        <taxon>Pseudomonadati</taxon>
        <taxon>Pseudomonadota</taxon>
        <taxon>Betaproteobacteria</taxon>
        <taxon>Burkholderiales</taxon>
        <taxon>Oxalobacteraceae</taxon>
        <taxon>Herbaspirillum</taxon>
    </lineage>
</organism>
<accession>A0A246WSU1</accession>
<evidence type="ECO:0000256" key="3">
    <source>
        <dbReference type="SAM" id="SignalP"/>
    </source>
</evidence>
<dbReference type="SUPFAM" id="SSF53955">
    <property type="entry name" value="Lysozyme-like"/>
    <property type="match status" value="1"/>
</dbReference>
<dbReference type="Pfam" id="PF13406">
    <property type="entry name" value="SLT_2"/>
    <property type="match status" value="1"/>
</dbReference>
<dbReference type="AlphaFoldDB" id="A0A246WSU1"/>
<dbReference type="GO" id="GO:0009253">
    <property type="term" value="P:peptidoglycan catabolic process"/>
    <property type="evidence" value="ECO:0007669"/>
    <property type="project" value="TreeGrafter"/>
</dbReference>
<dbReference type="CDD" id="cd13399">
    <property type="entry name" value="Slt35-like"/>
    <property type="match status" value="1"/>
</dbReference>
<feature type="chain" id="PRO_5013304002" evidence="3">
    <location>
        <begin position="33"/>
        <end position="392"/>
    </location>
</feature>
<dbReference type="InterPro" id="IPR043426">
    <property type="entry name" value="MltB-like"/>
</dbReference>
<feature type="region of interest" description="Disordered" evidence="2">
    <location>
        <begin position="32"/>
        <end position="71"/>
    </location>
</feature>
<dbReference type="Gene3D" id="1.10.530.10">
    <property type="match status" value="1"/>
</dbReference>
<dbReference type="NCBIfam" id="TIGR02282">
    <property type="entry name" value="MltB"/>
    <property type="match status" value="1"/>
</dbReference>
<proteinExistence type="predicted"/>
<sequence>MLLMPITLPRLTSLPSALLLCTLCALPPALHAEGSQSGKAPAKSSKNAKAKKADKKTDKKAQAKKKAAPEDQGEFVNFNEWKEVARFIDEMVERNGFNRAELNTLFGQTRYLDTAIQLIKPAPSNKPKNWAAYRARFIEPTRINAGVEFWNTYGVALARAEAQYGVPMEIIVGIIGVETVYGRNTGSFRVMDAITTLAFDYPNTPTREARMAFFRGELENTLLLSRESGIDPLTLRGSYAGAIGWAQFMPGSIREYAVDFDGDGKIDLRNSPVDAIGSVAHYLSVHGWQRGEPVAFPATVSGDNRQWEAMLNQGLEAKYTQDQLQAAGVSAPALPAGMRFGLVDLQNGTGPTEYWLATNNFYAITQYNRSYFYAMSVAELGRAVAAARNRQP</sequence>
<feature type="signal peptide" evidence="3">
    <location>
        <begin position="1"/>
        <end position="32"/>
    </location>
</feature>
<protein>
    <submittedName>
        <fullName evidence="5">Lytic murein transglycosylase B</fullName>
    </submittedName>
</protein>
<dbReference type="InterPro" id="IPR011757">
    <property type="entry name" value="Lytic_transglycosylase_MltB"/>
</dbReference>
<evidence type="ECO:0000259" key="4">
    <source>
        <dbReference type="Pfam" id="PF13406"/>
    </source>
</evidence>